<dbReference type="PANTHER" id="PTHR43649">
    <property type="entry name" value="ARABINOSE-BINDING PROTEIN-RELATED"/>
    <property type="match status" value="1"/>
</dbReference>
<keyword evidence="5" id="KW-1185">Reference proteome</keyword>
<gene>
    <name evidence="4" type="primary">yesO_2</name>
    <name evidence="4" type="ORF">LMG28138_04841</name>
</gene>
<evidence type="ECO:0000313" key="4">
    <source>
        <dbReference type="EMBL" id="CAB3800389.1"/>
    </source>
</evidence>
<dbReference type="Gene3D" id="3.40.190.10">
    <property type="entry name" value="Periplasmic binding protein-like II"/>
    <property type="match status" value="2"/>
</dbReference>
<dbReference type="InterPro" id="IPR050490">
    <property type="entry name" value="Bact_solute-bd_prot1"/>
</dbReference>
<proteinExistence type="inferred from homology"/>
<dbReference type="PANTHER" id="PTHR43649:SF12">
    <property type="entry name" value="DIACETYLCHITOBIOSE BINDING PROTEIN DASA"/>
    <property type="match status" value="1"/>
</dbReference>
<dbReference type="Proteomes" id="UP000494115">
    <property type="component" value="Unassembled WGS sequence"/>
</dbReference>
<dbReference type="Pfam" id="PF01547">
    <property type="entry name" value="SBP_bac_1"/>
    <property type="match status" value="1"/>
</dbReference>
<name>A0A6S7BH99_9BURK</name>
<feature type="signal peptide" evidence="3">
    <location>
        <begin position="1"/>
        <end position="24"/>
    </location>
</feature>
<dbReference type="GO" id="GO:0042597">
    <property type="term" value="C:periplasmic space"/>
    <property type="evidence" value="ECO:0007669"/>
    <property type="project" value="UniProtKB-SubCell"/>
</dbReference>
<reference evidence="4 5" key="1">
    <citation type="submission" date="2020-04" db="EMBL/GenBank/DDBJ databases">
        <authorList>
            <person name="De Canck E."/>
        </authorList>
    </citation>
    <scope>NUCLEOTIDE SEQUENCE [LARGE SCALE GENOMIC DNA]</scope>
    <source>
        <strain evidence="4 5">LMG 28138</strain>
    </source>
</reference>
<dbReference type="SUPFAM" id="SSF53850">
    <property type="entry name" value="Periplasmic binding protein-like II"/>
    <property type="match status" value="1"/>
</dbReference>
<organism evidence="4 5">
    <name type="scientific">Pararobbsia alpina</name>
    <dbReference type="NCBI Taxonomy" id="621374"/>
    <lineage>
        <taxon>Bacteria</taxon>
        <taxon>Pseudomonadati</taxon>
        <taxon>Pseudomonadota</taxon>
        <taxon>Betaproteobacteria</taxon>
        <taxon>Burkholderiales</taxon>
        <taxon>Burkholderiaceae</taxon>
        <taxon>Pararobbsia</taxon>
    </lineage>
</organism>
<dbReference type="EMBL" id="CADIKM010000037">
    <property type="protein sequence ID" value="CAB3800389.1"/>
    <property type="molecule type" value="Genomic_DNA"/>
</dbReference>
<sequence>MRLFKIGLLVGSLLASLVAAPVRAEPVTLHFWVAWDAEQADAIAATKQIAAFEQAHPDIKIDIQNIAFGALHDKLITSIAGGDAPDLSWGLIEWLGELNRMNALADLTPYAAKWPDRAQIYPNALSAVTVDGKLRALPHYLGIRGLLYHEDMFKKAGIDTPPKTWDELIADSQKIRQATGKSGFGIAGTGVRSPQELLMLLGQSNATLAVRESDGRYRNTWSDDPKQLANATQVFAFYKTLLDKQVISPQASSWGYEEEDTNFSLGQYAMVVDGSWMKNRAEQSPEQMKDVKIVAPPYSQKPATFFEINPFFVYKGKHEQQAWEFASFMLSKDYQSAVHGERSPRQDVVSQTKWGRDFTVLAPTGIGFPPVALGPITRAMEESIGRVLLKKEDPQAVAQWLGKAINKALRQSGELSVN</sequence>
<evidence type="ECO:0000256" key="1">
    <source>
        <dbReference type="ARBA" id="ARBA00004418"/>
    </source>
</evidence>
<evidence type="ECO:0000256" key="3">
    <source>
        <dbReference type="SAM" id="SignalP"/>
    </source>
</evidence>
<comment type="subcellular location">
    <subcellularLocation>
        <location evidence="1">Periplasm</location>
    </subcellularLocation>
</comment>
<evidence type="ECO:0000256" key="2">
    <source>
        <dbReference type="ARBA" id="ARBA00008520"/>
    </source>
</evidence>
<dbReference type="RefSeq" id="WP_175107462.1">
    <property type="nucleotide sequence ID" value="NZ_CADIKM010000037.1"/>
</dbReference>
<dbReference type="AlphaFoldDB" id="A0A6S7BH99"/>
<dbReference type="CDD" id="cd13585">
    <property type="entry name" value="PBP2_TMBP_like"/>
    <property type="match status" value="1"/>
</dbReference>
<protein>
    <submittedName>
        <fullName evidence="4">ABC transporter substrate-binding protein YesO</fullName>
    </submittedName>
</protein>
<evidence type="ECO:0000313" key="5">
    <source>
        <dbReference type="Proteomes" id="UP000494115"/>
    </source>
</evidence>
<keyword evidence="3" id="KW-0732">Signal</keyword>
<dbReference type="InterPro" id="IPR006059">
    <property type="entry name" value="SBP"/>
</dbReference>
<feature type="chain" id="PRO_5029007550" evidence="3">
    <location>
        <begin position="25"/>
        <end position="418"/>
    </location>
</feature>
<accession>A0A6S7BH99</accession>
<comment type="similarity">
    <text evidence="2">Belongs to the bacterial solute-binding protein 1 family.</text>
</comment>